<dbReference type="Pfam" id="PF00300">
    <property type="entry name" value="His_Phos_1"/>
    <property type="match status" value="2"/>
</dbReference>
<feature type="binding site" evidence="2">
    <location>
        <begin position="290"/>
        <end position="293"/>
    </location>
    <ligand>
        <name>substrate</name>
    </ligand>
</feature>
<keyword evidence="8" id="KW-1185">Reference proteome</keyword>
<evidence type="ECO:0000313" key="7">
    <source>
        <dbReference type="EMBL" id="KAG7361951.1"/>
    </source>
</evidence>
<evidence type="ECO:0000256" key="1">
    <source>
        <dbReference type="PIRSR" id="PIRSR613078-1"/>
    </source>
</evidence>
<reference evidence="7" key="2">
    <citation type="submission" date="2021-04" db="EMBL/GenBank/DDBJ databases">
        <authorList>
            <person name="Podell S."/>
        </authorList>
    </citation>
    <scope>NUCLEOTIDE SEQUENCE</scope>
    <source>
        <strain evidence="7">Hildebrandi</strain>
    </source>
</reference>
<evidence type="ECO:0000313" key="6">
    <source>
        <dbReference type="EMBL" id="KAG7336617.1"/>
    </source>
</evidence>
<feature type="compositionally biased region" description="Basic and acidic residues" evidence="5">
    <location>
        <begin position="81"/>
        <end position="91"/>
    </location>
</feature>
<dbReference type="PROSITE" id="PS00175">
    <property type="entry name" value="PG_MUTASE"/>
    <property type="match status" value="1"/>
</dbReference>
<feature type="active site" description="Proton donor/acceptor" evidence="1">
    <location>
        <position position="290"/>
    </location>
</feature>
<sequence length="645" mass="72946">MKRSSNSSRIWYLQRKAVRQLLFAPSSCTIIDTTKGNHDLSMRYLSKYGGSNNQITTTTSTTRTATSTTTTTRGTNPSESSFHKQHEETESNLKSSRKRTRGPHMMTPITSSATSPTTATFSHSSPSSLPKSTSKNVISSTSSSSSPALSKNNINKTAATTSSNEPSPTTTKTDRLINQIISGGTPCDPSPPPFRLANFGEDSLYTLVLLRHGESEWNVRNRYTGWCDVDLTPKGKQEARAAGRLLYENGIEIDHAFTSVLKRASFSCNMALNTARQHWVGVTKSWRLNERCYGSLQGYNKDTAYQELNLDQELVMQMRRSYDVRPPPMDDDHPYWHGNDRRYRKLSKEQLDNSRAESLKDAADRIMPFYHSLIAPSLRSGNKCLVVSHANTIRTLIKNIDGISDEDIKGMSIPTGIPLLYRLDQHLKPVCPVTELEFRYMVEPKGYTWGTDIEHGFNGVYLGDLERLQDIQNKRDTSNRNWQRIILYKIAKQLHQDSDHSHNHSSISSRSSPTTAAATTTTTTTTTTPSNSHHDKVPGAVKTHGHSESPFPKDLNRKFVFETRQLWFKLHEKMQQPEYGNMLLLVKMKNELEHRMYHRRQRFMTFAGYEELVNKLHLDSAGHVVEPFVALSDRKPYRSSSSSSS</sequence>
<proteinExistence type="inferred from homology"/>
<feature type="region of interest" description="Disordered" evidence="5">
    <location>
        <begin position="53"/>
        <end position="172"/>
    </location>
</feature>
<name>A0A9K3LJ62_9STRA</name>
<keyword evidence="4" id="KW-0324">Glycolysis</keyword>
<feature type="compositionally biased region" description="Low complexity" evidence="5">
    <location>
        <begin position="504"/>
        <end position="528"/>
    </location>
</feature>
<dbReference type="EMBL" id="JAGRRH010000115">
    <property type="protein sequence ID" value="KAG7336617.1"/>
    <property type="molecule type" value="Genomic_DNA"/>
</dbReference>
<dbReference type="EMBL" id="JAGRRH010000012">
    <property type="protein sequence ID" value="KAG7361951.1"/>
    <property type="molecule type" value="Genomic_DNA"/>
</dbReference>
<evidence type="ECO:0000256" key="4">
    <source>
        <dbReference type="RuleBase" id="RU004511"/>
    </source>
</evidence>
<feature type="binding site" evidence="2">
    <location>
        <begin position="211"/>
        <end position="218"/>
    </location>
    <ligand>
        <name>substrate</name>
    </ligand>
</feature>
<accession>A0A9K3LJ62</accession>
<dbReference type="HAMAP" id="MF_01039">
    <property type="entry name" value="PGAM_GpmA"/>
    <property type="match status" value="1"/>
</dbReference>
<dbReference type="GO" id="GO:0004619">
    <property type="term" value="F:phosphoglycerate mutase activity"/>
    <property type="evidence" value="ECO:0007669"/>
    <property type="project" value="UniProtKB-EC"/>
</dbReference>
<feature type="compositionally biased region" description="Low complexity" evidence="5">
    <location>
        <begin position="107"/>
        <end position="171"/>
    </location>
</feature>
<organism evidence="7 8">
    <name type="scientific">Nitzschia inconspicua</name>
    <dbReference type="NCBI Taxonomy" id="303405"/>
    <lineage>
        <taxon>Eukaryota</taxon>
        <taxon>Sar</taxon>
        <taxon>Stramenopiles</taxon>
        <taxon>Ochrophyta</taxon>
        <taxon>Bacillariophyta</taxon>
        <taxon>Bacillariophyceae</taxon>
        <taxon>Bacillariophycidae</taxon>
        <taxon>Bacillariales</taxon>
        <taxon>Bacillariaceae</taxon>
        <taxon>Nitzschia</taxon>
    </lineage>
</organism>
<keyword evidence="4" id="KW-0413">Isomerase</keyword>
<comment type="caution">
    <text evidence="7">The sequence shown here is derived from an EMBL/GenBank/DDBJ whole genome shotgun (WGS) entry which is preliminary data.</text>
</comment>
<feature type="region of interest" description="Disordered" evidence="5">
    <location>
        <begin position="498"/>
        <end position="550"/>
    </location>
</feature>
<dbReference type="InterPro" id="IPR001345">
    <property type="entry name" value="PG/BPGM_mutase_AS"/>
</dbReference>
<evidence type="ECO:0000256" key="5">
    <source>
        <dbReference type="SAM" id="MobiDB-lite"/>
    </source>
</evidence>
<dbReference type="OrthoDB" id="354304at2759"/>
<comment type="catalytic activity">
    <reaction evidence="4">
        <text>(2R)-2-phosphoglycerate = (2R)-3-phosphoglycerate</text>
        <dbReference type="Rhea" id="RHEA:15901"/>
        <dbReference type="ChEBI" id="CHEBI:58272"/>
        <dbReference type="ChEBI" id="CHEBI:58289"/>
        <dbReference type="EC" id="5.4.2.11"/>
    </reaction>
</comment>
<dbReference type="AlphaFoldDB" id="A0A9K3LJ62"/>
<feature type="site" description="Transition state stabilizer" evidence="3">
    <location>
        <position position="389"/>
    </location>
</feature>
<comment type="similarity">
    <text evidence="4">Belongs to the phosphoglycerate mutase family. BPG-dependent PGAM subfamily.</text>
</comment>
<dbReference type="GO" id="GO:0006096">
    <property type="term" value="P:glycolytic process"/>
    <property type="evidence" value="ECO:0007669"/>
    <property type="project" value="UniProtKB-KW"/>
</dbReference>
<feature type="compositionally biased region" description="Low complexity" evidence="5">
    <location>
        <begin position="56"/>
        <end position="75"/>
    </location>
</feature>
<feature type="binding site" evidence="2">
    <location>
        <position position="301"/>
    </location>
    <ligand>
        <name>substrate</name>
    </ligand>
</feature>
<dbReference type="InterPro" id="IPR005952">
    <property type="entry name" value="Phosphogly_mut1"/>
</dbReference>
<dbReference type="NCBIfam" id="TIGR01258">
    <property type="entry name" value="pgm_1"/>
    <property type="match status" value="1"/>
</dbReference>
<evidence type="ECO:0000256" key="3">
    <source>
        <dbReference type="PIRSR" id="PIRSR613078-3"/>
    </source>
</evidence>
<dbReference type="PANTHER" id="PTHR11931">
    <property type="entry name" value="PHOSPHOGLYCERATE MUTASE"/>
    <property type="match status" value="1"/>
</dbReference>
<dbReference type="CDD" id="cd07067">
    <property type="entry name" value="HP_PGM_like"/>
    <property type="match status" value="1"/>
</dbReference>
<dbReference type="InterPro" id="IPR013078">
    <property type="entry name" value="His_Pase_superF_clade-1"/>
</dbReference>
<feature type="binding site" evidence="2">
    <location>
        <begin position="224"/>
        <end position="225"/>
    </location>
    <ligand>
        <name>substrate</name>
    </ligand>
</feature>
<feature type="active site" description="Tele-phosphohistidine intermediate" evidence="1">
    <location>
        <position position="212"/>
    </location>
</feature>
<dbReference type="SMART" id="SM00855">
    <property type="entry name" value="PGAM"/>
    <property type="match status" value="1"/>
</dbReference>
<feature type="binding site" evidence="2">
    <location>
        <begin position="319"/>
        <end position="320"/>
    </location>
    <ligand>
        <name>substrate</name>
    </ligand>
</feature>
<evidence type="ECO:0000313" key="8">
    <source>
        <dbReference type="Proteomes" id="UP000693970"/>
    </source>
</evidence>
<dbReference type="Proteomes" id="UP000693970">
    <property type="component" value="Unassembled WGS sequence"/>
</dbReference>
<protein>
    <recommendedName>
        <fullName evidence="4">Phosphoglycerate mutase</fullName>
        <ecNumber evidence="4">5.4.2.11</ecNumber>
    </recommendedName>
</protein>
<dbReference type="EC" id="5.4.2.11" evidence="4"/>
<feature type="binding site" evidence="2">
    <location>
        <position position="263"/>
    </location>
    <ligand>
        <name>substrate</name>
    </ligand>
</feature>
<reference evidence="7" key="1">
    <citation type="journal article" date="2021" name="Sci. Rep.">
        <title>Diploid genomic architecture of Nitzschia inconspicua, an elite biomass production diatom.</title>
        <authorList>
            <person name="Oliver A."/>
            <person name="Podell S."/>
            <person name="Pinowska A."/>
            <person name="Traller J.C."/>
            <person name="Smith S.R."/>
            <person name="McClure R."/>
            <person name="Beliaev A."/>
            <person name="Bohutskyi P."/>
            <person name="Hill E.A."/>
            <person name="Rabines A."/>
            <person name="Zheng H."/>
            <person name="Allen L.Z."/>
            <person name="Kuo A."/>
            <person name="Grigoriev I.V."/>
            <person name="Allen A.E."/>
            <person name="Hazlebeck D."/>
            <person name="Allen E.E."/>
        </authorList>
    </citation>
    <scope>NUCLEOTIDE SEQUENCE</scope>
    <source>
        <strain evidence="7">Hildebrandi</strain>
    </source>
</reference>
<evidence type="ECO:0000256" key="2">
    <source>
        <dbReference type="PIRSR" id="PIRSR613078-2"/>
    </source>
</evidence>
<gene>
    <name evidence="7" type="ORF">IV203_025617</name>
    <name evidence="6" type="ORF">IV203_033427</name>
</gene>